<keyword evidence="3" id="KW-1185">Reference proteome</keyword>
<organism evidence="2 3">
    <name type="scientific">Haemaphysalis longicornis</name>
    <name type="common">Bush tick</name>
    <dbReference type="NCBI Taxonomy" id="44386"/>
    <lineage>
        <taxon>Eukaryota</taxon>
        <taxon>Metazoa</taxon>
        <taxon>Ecdysozoa</taxon>
        <taxon>Arthropoda</taxon>
        <taxon>Chelicerata</taxon>
        <taxon>Arachnida</taxon>
        <taxon>Acari</taxon>
        <taxon>Parasitiformes</taxon>
        <taxon>Ixodida</taxon>
        <taxon>Ixodoidea</taxon>
        <taxon>Ixodidae</taxon>
        <taxon>Haemaphysalinae</taxon>
        <taxon>Haemaphysalis</taxon>
    </lineage>
</organism>
<dbReference type="OrthoDB" id="6493154at2759"/>
<accession>A0A9J6FF31</accession>
<gene>
    <name evidence="2" type="ORF">HPB48_005189</name>
</gene>
<evidence type="ECO:0000313" key="2">
    <source>
        <dbReference type="EMBL" id="KAH9361658.1"/>
    </source>
</evidence>
<sequence>MITEINEKLGKTKQEIEGLNKSASEQANTITSLTQRVKDLQSRNNKLENRSRQQNLVFYGVDDNNRAETWDQSENLITTICKEELQIDLHSIQKAHRVGRYTESGKRPIVVNFSSYKEKQSVLTNAKKFKGSPYSVDQDYSPETRDIRKRLWEYAKAKRTDKDEVKLKGDRIVINGQAFVWDKEEEVVQVRKR</sequence>
<dbReference type="Gene3D" id="3.30.70.1820">
    <property type="entry name" value="L1 transposable element, RRM domain"/>
    <property type="match status" value="1"/>
</dbReference>
<name>A0A9J6FF31_HAELO</name>
<dbReference type="InterPro" id="IPR004244">
    <property type="entry name" value="Transposase_22"/>
</dbReference>
<reference evidence="2 3" key="1">
    <citation type="journal article" date="2020" name="Cell">
        <title>Large-Scale Comparative Analyses of Tick Genomes Elucidate Their Genetic Diversity and Vector Capacities.</title>
        <authorList>
            <consortium name="Tick Genome and Microbiome Consortium (TIGMIC)"/>
            <person name="Jia N."/>
            <person name="Wang J."/>
            <person name="Shi W."/>
            <person name="Du L."/>
            <person name="Sun Y."/>
            <person name="Zhan W."/>
            <person name="Jiang J.F."/>
            <person name="Wang Q."/>
            <person name="Zhang B."/>
            <person name="Ji P."/>
            <person name="Bell-Sakyi L."/>
            <person name="Cui X.M."/>
            <person name="Yuan T.T."/>
            <person name="Jiang B.G."/>
            <person name="Yang W.F."/>
            <person name="Lam T.T."/>
            <person name="Chang Q.C."/>
            <person name="Ding S.J."/>
            <person name="Wang X.J."/>
            <person name="Zhu J.G."/>
            <person name="Ruan X.D."/>
            <person name="Zhao L."/>
            <person name="Wei J.T."/>
            <person name="Ye R.Z."/>
            <person name="Que T.C."/>
            <person name="Du C.H."/>
            <person name="Zhou Y.H."/>
            <person name="Cheng J.X."/>
            <person name="Dai P.F."/>
            <person name="Guo W.B."/>
            <person name="Han X.H."/>
            <person name="Huang E.J."/>
            <person name="Li L.F."/>
            <person name="Wei W."/>
            <person name="Gao Y.C."/>
            <person name="Liu J.Z."/>
            <person name="Shao H.Z."/>
            <person name="Wang X."/>
            <person name="Wang C.C."/>
            <person name="Yang T.C."/>
            <person name="Huo Q.B."/>
            <person name="Li W."/>
            <person name="Chen H.Y."/>
            <person name="Chen S.E."/>
            <person name="Zhou L.G."/>
            <person name="Ni X.B."/>
            <person name="Tian J.H."/>
            <person name="Sheng Y."/>
            <person name="Liu T."/>
            <person name="Pan Y.S."/>
            <person name="Xia L.Y."/>
            <person name="Li J."/>
            <person name="Zhao F."/>
            <person name="Cao W.C."/>
        </authorList>
    </citation>
    <scope>NUCLEOTIDE SEQUENCE [LARGE SCALE GENOMIC DNA]</scope>
    <source>
        <strain evidence="2">HaeL-2018</strain>
    </source>
</reference>
<evidence type="ECO:0008006" key="4">
    <source>
        <dbReference type="Google" id="ProtNLM"/>
    </source>
</evidence>
<feature type="coiled-coil region" evidence="1">
    <location>
        <begin position="2"/>
        <end position="57"/>
    </location>
</feature>
<dbReference type="VEuPathDB" id="VectorBase:HLOH_050121"/>
<dbReference type="Proteomes" id="UP000821853">
    <property type="component" value="Chromosome 1"/>
</dbReference>
<dbReference type="EMBL" id="JABSTR010000001">
    <property type="protein sequence ID" value="KAH9361658.1"/>
    <property type="molecule type" value="Genomic_DNA"/>
</dbReference>
<proteinExistence type="predicted"/>
<keyword evidence="1" id="KW-0175">Coiled coil</keyword>
<protein>
    <recommendedName>
        <fullName evidence="4">Endonuclease-reverse transcriptase</fullName>
    </recommendedName>
</protein>
<dbReference type="OMA" id="NINPVHI"/>
<dbReference type="AlphaFoldDB" id="A0A9J6FF31"/>
<evidence type="ECO:0000256" key="1">
    <source>
        <dbReference type="SAM" id="Coils"/>
    </source>
</evidence>
<comment type="caution">
    <text evidence="2">The sequence shown here is derived from an EMBL/GenBank/DDBJ whole genome shotgun (WGS) entry which is preliminary data.</text>
</comment>
<dbReference type="PANTHER" id="PTHR11505">
    <property type="entry name" value="L1 TRANSPOSABLE ELEMENT-RELATED"/>
    <property type="match status" value="1"/>
</dbReference>
<evidence type="ECO:0000313" key="3">
    <source>
        <dbReference type="Proteomes" id="UP000821853"/>
    </source>
</evidence>